<evidence type="ECO:0000256" key="2">
    <source>
        <dbReference type="ARBA" id="ARBA00022692"/>
    </source>
</evidence>
<dbReference type="Proteomes" id="UP000030949">
    <property type="component" value="Unassembled WGS sequence"/>
</dbReference>
<feature type="domain" description="Cation efflux protein transmembrane" evidence="7">
    <location>
        <begin position="78"/>
        <end position="248"/>
    </location>
</feature>
<keyword evidence="2 6" id="KW-0812">Transmembrane</keyword>
<proteinExistence type="predicted"/>
<dbReference type="PANTHER" id="PTHR11562">
    <property type="entry name" value="CATION EFFLUX PROTEIN/ ZINC TRANSPORTER"/>
    <property type="match status" value="1"/>
</dbReference>
<keyword evidence="5 6" id="KW-0472">Membrane</keyword>
<feature type="transmembrane region" description="Helical" evidence="6">
    <location>
        <begin position="207"/>
        <end position="224"/>
    </location>
</feature>
<dbReference type="SUPFAM" id="SSF161111">
    <property type="entry name" value="Cation efflux protein transmembrane domain-like"/>
    <property type="match status" value="1"/>
</dbReference>
<dbReference type="AlphaFoldDB" id="A0A0B1ZBE6"/>
<keyword evidence="3" id="KW-0862">Zinc</keyword>
<dbReference type="Pfam" id="PF01545">
    <property type="entry name" value="Cation_efflux"/>
    <property type="match status" value="1"/>
</dbReference>
<dbReference type="GO" id="GO:0005886">
    <property type="term" value="C:plasma membrane"/>
    <property type="evidence" value="ECO:0007669"/>
    <property type="project" value="TreeGrafter"/>
</dbReference>
<dbReference type="GO" id="GO:0005385">
    <property type="term" value="F:zinc ion transmembrane transporter activity"/>
    <property type="evidence" value="ECO:0007669"/>
    <property type="project" value="TreeGrafter"/>
</dbReference>
<dbReference type="PANTHER" id="PTHR11562:SF17">
    <property type="entry name" value="RE54080P-RELATED"/>
    <property type="match status" value="1"/>
</dbReference>
<keyword evidence="4 6" id="KW-1133">Transmembrane helix</keyword>
<accession>A0A0B1ZBE6</accession>
<dbReference type="InterPro" id="IPR027469">
    <property type="entry name" value="Cation_efflux_TMD_sf"/>
</dbReference>
<evidence type="ECO:0000256" key="6">
    <source>
        <dbReference type="SAM" id="Phobius"/>
    </source>
</evidence>
<feature type="transmembrane region" description="Helical" evidence="6">
    <location>
        <begin position="79"/>
        <end position="98"/>
    </location>
</feature>
<evidence type="ECO:0000256" key="3">
    <source>
        <dbReference type="ARBA" id="ARBA00022906"/>
    </source>
</evidence>
<feature type="transmembrane region" description="Helical" evidence="6">
    <location>
        <begin position="137"/>
        <end position="154"/>
    </location>
</feature>
<evidence type="ECO:0000259" key="7">
    <source>
        <dbReference type="Pfam" id="PF01545"/>
    </source>
</evidence>
<evidence type="ECO:0000313" key="8">
    <source>
        <dbReference type="EMBL" id="KHK66717.1"/>
    </source>
</evidence>
<evidence type="ECO:0000256" key="5">
    <source>
        <dbReference type="ARBA" id="ARBA00023136"/>
    </source>
</evidence>
<sequence>MIRLALNGLPEIDSLSFDLSGRQVSVFHEGAVDQIAIKLESLGLGATLLGTQPASRESASANSANEELNASKEAGTLKILLAINAAMFVVEMGAGLFAQSTGLIADSLDMFADAAVYGLALYAVGRSAQMQVRAAHLAGFFQIVLALGVLFEVARRFLYGSEPESMLMIGIGTVALVANVSCLWLIYGHREGGAHMKASWIFSANDVIANIGVIAAGALVAWTGSPSPDLVIGTVVGLIVLNGARRILSLKA</sequence>
<feature type="transmembrane region" description="Helical" evidence="6">
    <location>
        <begin position="104"/>
        <end position="125"/>
    </location>
</feature>
<name>A0A0B1ZBE6_9PSED</name>
<gene>
    <name evidence="8" type="ORF">JZ00_02435</name>
</gene>
<keyword evidence="3" id="KW-0864">Zinc transport</keyword>
<evidence type="ECO:0000256" key="4">
    <source>
        <dbReference type="ARBA" id="ARBA00022989"/>
    </source>
</evidence>
<feature type="transmembrane region" description="Helical" evidence="6">
    <location>
        <begin position="230"/>
        <end position="248"/>
    </location>
</feature>
<comment type="caution">
    <text evidence="8">The sequence shown here is derived from an EMBL/GenBank/DDBJ whole genome shotgun (WGS) entry which is preliminary data.</text>
</comment>
<comment type="subcellular location">
    <subcellularLocation>
        <location evidence="1">Membrane</location>
        <topology evidence="1">Multi-pass membrane protein</topology>
    </subcellularLocation>
</comment>
<reference evidence="9" key="1">
    <citation type="submission" date="2015-03" db="EMBL/GenBank/DDBJ databases">
        <title>Pseudomonas frederiksbergensis hydrocarbon degrader.</title>
        <authorList>
            <person name="Brown L.M."/>
            <person name="Ruiz O.N."/>
            <person name="Mueller S."/>
            <person name="Gunasekera T.S."/>
        </authorList>
    </citation>
    <scope>NUCLEOTIDE SEQUENCE [LARGE SCALE GENOMIC DNA]</scope>
    <source>
        <strain evidence="9">SI8</strain>
    </source>
</reference>
<dbReference type="Gene3D" id="1.20.1510.10">
    <property type="entry name" value="Cation efflux protein transmembrane domain"/>
    <property type="match status" value="1"/>
</dbReference>
<evidence type="ECO:0000256" key="1">
    <source>
        <dbReference type="ARBA" id="ARBA00004141"/>
    </source>
</evidence>
<dbReference type="InterPro" id="IPR050681">
    <property type="entry name" value="CDF/SLC30A"/>
</dbReference>
<feature type="transmembrane region" description="Helical" evidence="6">
    <location>
        <begin position="166"/>
        <end position="187"/>
    </location>
</feature>
<organism evidence="8 9">
    <name type="scientific">Pseudomonas frederiksbergensis</name>
    <dbReference type="NCBI Taxonomy" id="104087"/>
    <lineage>
        <taxon>Bacteria</taxon>
        <taxon>Pseudomonadati</taxon>
        <taxon>Pseudomonadota</taxon>
        <taxon>Gammaproteobacteria</taxon>
        <taxon>Pseudomonadales</taxon>
        <taxon>Pseudomonadaceae</taxon>
        <taxon>Pseudomonas</taxon>
    </lineage>
</organism>
<dbReference type="EMBL" id="JQGJ01000001">
    <property type="protein sequence ID" value="KHK66717.1"/>
    <property type="molecule type" value="Genomic_DNA"/>
</dbReference>
<keyword evidence="3" id="KW-0813">Transport</keyword>
<evidence type="ECO:0000313" key="9">
    <source>
        <dbReference type="Proteomes" id="UP000030949"/>
    </source>
</evidence>
<protein>
    <submittedName>
        <fullName evidence="8">Cytochrome C551</fullName>
    </submittedName>
</protein>
<keyword evidence="3" id="KW-0406">Ion transport</keyword>
<dbReference type="InterPro" id="IPR058533">
    <property type="entry name" value="Cation_efflux_TM"/>
</dbReference>